<evidence type="ECO:0000313" key="3">
    <source>
        <dbReference type="Proteomes" id="UP000363661"/>
    </source>
</evidence>
<protein>
    <submittedName>
        <fullName evidence="2">Putative glycosyltransferase EpsJ</fullName>
        <ecNumber evidence="2">2.4.-.-</ecNumber>
    </submittedName>
</protein>
<dbReference type="PANTHER" id="PTHR22916:SF3">
    <property type="entry name" value="UDP-GLCNAC:BETAGAL BETA-1,3-N-ACETYLGLUCOSAMINYLTRANSFERASE-LIKE PROTEIN 1"/>
    <property type="match status" value="1"/>
</dbReference>
<reference evidence="2 3" key="1">
    <citation type="submission" date="2019-07" db="EMBL/GenBank/DDBJ databases">
        <authorList>
            <person name="Hibberd C M."/>
            <person name="Gehrig L. J."/>
            <person name="Chang H.-W."/>
            <person name="Venkatesh S."/>
        </authorList>
    </citation>
    <scope>NUCLEOTIDE SEQUENCE [LARGE SCALE GENOMIC DNA]</scope>
    <source>
        <strain evidence="2">Ruminococcus_torques_SSTS_Bg7063</strain>
    </source>
</reference>
<dbReference type="SUPFAM" id="SSF53448">
    <property type="entry name" value="Nucleotide-diphospho-sugar transferases"/>
    <property type="match status" value="1"/>
</dbReference>
<keyword evidence="2" id="KW-0808">Transferase</keyword>
<feature type="domain" description="Glycosyltransferase 2-like" evidence="1">
    <location>
        <begin position="4"/>
        <end position="172"/>
    </location>
</feature>
<name>A0A564U2S1_9FIRM</name>
<dbReference type="InterPro" id="IPR029044">
    <property type="entry name" value="Nucleotide-diphossugar_trans"/>
</dbReference>
<dbReference type="Proteomes" id="UP000363661">
    <property type="component" value="Unassembled WGS sequence"/>
</dbReference>
<dbReference type="CDD" id="cd00761">
    <property type="entry name" value="Glyco_tranf_GTA_type"/>
    <property type="match status" value="1"/>
</dbReference>
<dbReference type="InterPro" id="IPR001173">
    <property type="entry name" value="Glyco_trans_2-like"/>
</dbReference>
<gene>
    <name evidence="2" type="primary">epsJ_4</name>
    <name evidence="2" type="ORF">RTSSTS7063_01923</name>
</gene>
<organism evidence="2 3">
    <name type="scientific">[Ruminococcus] torques</name>
    <dbReference type="NCBI Taxonomy" id="33039"/>
    <lineage>
        <taxon>Bacteria</taxon>
        <taxon>Bacillati</taxon>
        <taxon>Bacillota</taxon>
        <taxon>Clostridia</taxon>
        <taxon>Lachnospirales</taxon>
        <taxon>Lachnospiraceae</taxon>
        <taxon>Mediterraneibacter</taxon>
    </lineage>
</organism>
<dbReference type="PANTHER" id="PTHR22916">
    <property type="entry name" value="GLYCOSYLTRANSFERASE"/>
    <property type="match status" value="1"/>
</dbReference>
<dbReference type="Pfam" id="PF00535">
    <property type="entry name" value="Glycos_transf_2"/>
    <property type="match status" value="1"/>
</dbReference>
<evidence type="ECO:0000259" key="1">
    <source>
        <dbReference type="Pfam" id="PF00535"/>
    </source>
</evidence>
<proteinExistence type="predicted"/>
<dbReference type="RefSeq" id="WP_181967853.1">
    <property type="nucleotide sequence ID" value="NZ_CABHNA010000065.1"/>
</dbReference>
<keyword evidence="2" id="KW-0328">Glycosyltransferase</keyword>
<sequence>MKFSVIIPVYNAEKYIERAIDSIVKQDYKDYEMILINDGSTDRSLEIIQRLAERNSRIRVESIVNEGVSHARNKGIELANGEYVLFMDADDMHEENTLQQIEDFLVKYDNPDCFCFGFTEYTEENGKLTKKNQVNFPDLWLKDEKEIDRCSMRLINETIFGSVWSKAYKREMLNKYNIRMPEDMFVGEDYCFNLDVLAHCREYATAKNHFYKYMLENSESIIRKYNPVKFEQMYKMHERRKKFILDHTDCNSIEKEAQIRCNFVRLCMSCFMDLFRKECSFTHRQKIAYIREKRSVEKDRYHKEYLRYFSSNYKVVYTLFSFLGQNGILLLAKACFCLKFYLGKNI</sequence>
<dbReference type="GO" id="GO:0016758">
    <property type="term" value="F:hexosyltransferase activity"/>
    <property type="evidence" value="ECO:0007669"/>
    <property type="project" value="UniProtKB-ARBA"/>
</dbReference>
<keyword evidence="3" id="KW-1185">Reference proteome</keyword>
<dbReference type="EC" id="2.4.-.-" evidence="2"/>
<accession>A0A564U2S1</accession>
<dbReference type="EMBL" id="CABHNA010000065">
    <property type="protein sequence ID" value="VUX13785.1"/>
    <property type="molecule type" value="Genomic_DNA"/>
</dbReference>
<evidence type="ECO:0000313" key="2">
    <source>
        <dbReference type="EMBL" id="VUX13785.1"/>
    </source>
</evidence>
<dbReference type="AlphaFoldDB" id="A0A564U2S1"/>
<dbReference type="Gene3D" id="3.90.550.10">
    <property type="entry name" value="Spore Coat Polysaccharide Biosynthesis Protein SpsA, Chain A"/>
    <property type="match status" value="1"/>
</dbReference>